<comment type="subcellular location">
    <subcellularLocation>
        <location evidence="1">Membrane</location>
        <topology evidence="1">Multi-pass membrane protein</topology>
    </subcellularLocation>
</comment>
<gene>
    <name evidence="8" type="primary">RvY_03265</name>
    <name evidence="8" type="synonym">RvY_03265.1</name>
    <name evidence="8" type="ORF">RvY_03265-1</name>
</gene>
<feature type="region of interest" description="Disordered" evidence="5">
    <location>
        <begin position="415"/>
        <end position="435"/>
    </location>
</feature>
<accession>A0A1D1UMI0</accession>
<feature type="domain" description="EamA" evidence="7">
    <location>
        <begin position="92"/>
        <end position="227"/>
    </location>
</feature>
<feature type="transmembrane region" description="Helical" evidence="6">
    <location>
        <begin position="124"/>
        <end position="142"/>
    </location>
</feature>
<keyword evidence="2 6" id="KW-0812">Transmembrane</keyword>
<dbReference type="STRING" id="947166.A0A1D1UMI0"/>
<evidence type="ECO:0000313" key="8">
    <source>
        <dbReference type="EMBL" id="GAU90914.1"/>
    </source>
</evidence>
<evidence type="ECO:0000256" key="5">
    <source>
        <dbReference type="SAM" id="MobiDB-lite"/>
    </source>
</evidence>
<feature type="transmembrane region" description="Helical" evidence="6">
    <location>
        <begin position="340"/>
        <end position="358"/>
    </location>
</feature>
<feature type="transmembrane region" description="Helical" evidence="6">
    <location>
        <begin position="210"/>
        <end position="228"/>
    </location>
</feature>
<comment type="caution">
    <text evidence="8">The sequence shown here is derived from an EMBL/GenBank/DDBJ whole genome shotgun (WGS) entry which is preliminary data.</text>
</comment>
<feature type="region of interest" description="Disordered" evidence="5">
    <location>
        <begin position="63"/>
        <end position="82"/>
    </location>
</feature>
<evidence type="ECO:0000313" key="9">
    <source>
        <dbReference type="Proteomes" id="UP000186922"/>
    </source>
</evidence>
<dbReference type="Pfam" id="PF00892">
    <property type="entry name" value="EamA"/>
    <property type="match status" value="2"/>
</dbReference>
<feature type="transmembrane region" description="Helical" evidence="6">
    <location>
        <begin position="364"/>
        <end position="382"/>
    </location>
</feature>
<dbReference type="InterPro" id="IPR037185">
    <property type="entry name" value="EmrE-like"/>
</dbReference>
<dbReference type="PANTHER" id="PTHR22911:SF6">
    <property type="entry name" value="SOLUTE CARRIER FAMILY 35 MEMBER G1"/>
    <property type="match status" value="1"/>
</dbReference>
<feature type="transmembrane region" description="Helical" evidence="6">
    <location>
        <begin position="154"/>
        <end position="176"/>
    </location>
</feature>
<dbReference type="PANTHER" id="PTHR22911">
    <property type="entry name" value="ACYL-MALONYL CONDENSING ENZYME-RELATED"/>
    <property type="match status" value="1"/>
</dbReference>
<evidence type="ECO:0000256" key="3">
    <source>
        <dbReference type="ARBA" id="ARBA00022989"/>
    </source>
</evidence>
<organism evidence="8 9">
    <name type="scientific">Ramazzottius varieornatus</name>
    <name type="common">Water bear</name>
    <name type="synonym">Tardigrade</name>
    <dbReference type="NCBI Taxonomy" id="947166"/>
    <lineage>
        <taxon>Eukaryota</taxon>
        <taxon>Metazoa</taxon>
        <taxon>Ecdysozoa</taxon>
        <taxon>Tardigrada</taxon>
        <taxon>Eutardigrada</taxon>
        <taxon>Parachela</taxon>
        <taxon>Hypsibioidea</taxon>
        <taxon>Ramazzottiidae</taxon>
        <taxon>Ramazzottius</taxon>
    </lineage>
</organism>
<feature type="transmembrane region" description="Helical" evidence="6">
    <location>
        <begin position="280"/>
        <end position="298"/>
    </location>
</feature>
<dbReference type="OrthoDB" id="306876at2759"/>
<dbReference type="SUPFAM" id="SSF103481">
    <property type="entry name" value="Multidrug resistance efflux transporter EmrE"/>
    <property type="match status" value="1"/>
</dbReference>
<keyword evidence="4 6" id="KW-0472">Membrane</keyword>
<feature type="transmembrane region" description="Helical" evidence="6">
    <location>
        <begin position="182"/>
        <end position="203"/>
    </location>
</feature>
<feature type="transmembrane region" description="Helical" evidence="6">
    <location>
        <begin position="310"/>
        <end position="328"/>
    </location>
</feature>
<keyword evidence="3 6" id="KW-1133">Transmembrane helix</keyword>
<name>A0A1D1UMI0_RAMVA</name>
<dbReference type="AlphaFoldDB" id="A0A1D1UMI0"/>
<sequence length="435" mass="48002">MKQTLFKSKSLGQVETGLTNLSFPARQCPYVIPLFDHKEYLDTDIDKSVRPPTNCVIPIAPSGPSDAPSPVQDAAPDSPASKGGFRKNLKSMFGIFLGLFSGLCNSFISLLVKFNDTRSIFEVSTYRFAVMIIPPTLLLIYHKKNPFAWKLVRSVGWVLVLRGVLGCGATFTRYYALQKLPLADASVIMFSSPVFVAIFSRIFLKEPFRWSHALAIVVTLTGCILVSRPPAIFGTLVAETSVDWNGRIWGYVASIASAMFTASVYVTIRHMKNLDSNFVLFYMAVIGLIVSAIVTGALNQFGPMNDPKEIGAFFGVGFLAWLSSESMVRALRLETASLIALLRTGDIVWAFIWQITIFKMMPHYFSIIGAVLVVLCVSLLSIKESISKLPAESRARLFVERMMRPANKLKEISCKGKARTKEQSPPVAPGPALHQ</sequence>
<dbReference type="EMBL" id="BDGG01000001">
    <property type="protein sequence ID" value="GAU90914.1"/>
    <property type="molecule type" value="Genomic_DNA"/>
</dbReference>
<proteinExistence type="predicted"/>
<evidence type="ECO:0000256" key="1">
    <source>
        <dbReference type="ARBA" id="ARBA00004141"/>
    </source>
</evidence>
<dbReference type="Gene3D" id="1.10.3730.20">
    <property type="match status" value="1"/>
</dbReference>
<protein>
    <recommendedName>
        <fullName evidence="7">EamA domain-containing protein</fullName>
    </recommendedName>
</protein>
<evidence type="ECO:0000256" key="4">
    <source>
        <dbReference type="ARBA" id="ARBA00023136"/>
    </source>
</evidence>
<keyword evidence="9" id="KW-1185">Reference proteome</keyword>
<reference evidence="8 9" key="1">
    <citation type="journal article" date="2016" name="Nat. Commun.">
        <title>Extremotolerant tardigrade genome and improved radiotolerance of human cultured cells by tardigrade-unique protein.</title>
        <authorList>
            <person name="Hashimoto T."/>
            <person name="Horikawa D.D."/>
            <person name="Saito Y."/>
            <person name="Kuwahara H."/>
            <person name="Kozuka-Hata H."/>
            <person name="Shin-I T."/>
            <person name="Minakuchi Y."/>
            <person name="Ohishi K."/>
            <person name="Motoyama A."/>
            <person name="Aizu T."/>
            <person name="Enomoto A."/>
            <person name="Kondo K."/>
            <person name="Tanaka S."/>
            <person name="Hara Y."/>
            <person name="Koshikawa S."/>
            <person name="Sagara H."/>
            <person name="Miura T."/>
            <person name="Yokobori S."/>
            <person name="Miyagawa K."/>
            <person name="Suzuki Y."/>
            <person name="Kubo T."/>
            <person name="Oyama M."/>
            <person name="Kohara Y."/>
            <person name="Fujiyama A."/>
            <person name="Arakawa K."/>
            <person name="Katayama T."/>
            <person name="Toyoda A."/>
            <person name="Kunieda T."/>
        </authorList>
    </citation>
    <scope>NUCLEOTIDE SEQUENCE [LARGE SCALE GENOMIC DNA]</scope>
    <source>
        <strain evidence="8 9">YOKOZUNA-1</strain>
    </source>
</reference>
<evidence type="ECO:0000259" key="7">
    <source>
        <dbReference type="Pfam" id="PF00892"/>
    </source>
</evidence>
<dbReference type="Proteomes" id="UP000186922">
    <property type="component" value="Unassembled WGS sequence"/>
</dbReference>
<feature type="transmembrane region" description="Helical" evidence="6">
    <location>
        <begin position="248"/>
        <end position="268"/>
    </location>
</feature>
<feature type="domain" description="EamA" evidence="7">
    <location>
        <begin position="249"/>
        <end position="381"/>
    </location>
</feature>
<dbReference type="InterPro" id="IPR000620">
    <property type="entry name" value="EamA_dom"/>
</dbReference>
<dbReference type="GO" id="GO:0016020">
    <property type="term" value="C:membrane"/>
    <property type="evidence" value="ECO:0007669"/>
    <property type="project" value="UniProtKB-SubCell"/>
</dbReference>
<feature type="transmembrane region" description="Helical" evidence="6">
    <location>
        <begin position="92"/>
        <end position="112"/>
    </location>
</feature>
<evidence type="ECO:0000256" key="6">
    <source>
        <dbReference type="SAM" id="Phobius"/>
    </source>
</evidence>
<evidence type="ECO:0000256" key="2">
    <source>
        <dbReference type="ARBA" id="ARBA00022692"/>
    </source>
</evidence>